<feature type="transmembrane region" description="Helical" evidence="1">
    <location>
        <begin position="12"/>
        <end position="32"/>
    </location>
</feature>
<dbReference type="EMBL" id="FUXC01000005">
    <property type="protein sequence ID" value="SJZ72283.1"/>
    <property type="molecule type" value="Genomic_DNA"/>
</dbReference>
<protein>
    <recommendedName>
        <fullName evidence="4">DUF5640 domain-containing protein</fullName>
    </recommendedName>
</protein>
<accession>A0A1T4MZ35</accession>
<dbReference type="RefSeq" id="WP_143592610.1">
    <property type="nucleotide sequence ID" value="NZ_CAMCOW010000029.1"/>
</dbReference>
<evidence type="ECO:0008006" key="4">
    <source>
        <dbReference type="Google" id="ProtNLM"/>
    </source>
</evidence>
<evidence type="ECO:0000256" key="1">
    <source>
        <dbReference type="SAM" id="Phobius"/>
    </source>
</evidence>
<dbReference type="Proteomes" id="UP000190395">
    <property type="component" value="Unassembled WGS sequence"/>
</dbReference>
<dbReference type="AlphaFoldDB" id="A0A1T4MZ35"/>
<proteinExistence type="predicted"/>
<name>A0A1T4MZ35_9SPIR</name>
<evidence type="ECO:0000313" key="2">
    <source>
        <dbReference type="EMBL" id="SJZ72283.1"/>
    </source>
</evidence>
<keyword evidence="1" id="KW-0472">Membrane</keyword>
<keyword evidence="1" id="KW-1133">Transmembrane helix</keyword>
<evidence type="ECO:0000313" key="3">
    <source>
        <dbReference type="Proteomes" id="UP000190395"/>
    </source>
</evidence>
<sequence length="121" mass="13642">MLNRRMKNIKKTLEWLIFAELVLLFAGCYVPSPLYGTWADNNGNKISFVSDGTFVATITDLNTKEKTVTQGDYTVIDNVICFSTTDGVSINTEWDIRGSMLYITWTKGGITNVMTLYHISK</sequence>
<keyword evidence="1" id="KW-0812">Transmembrane</keyword>
<dbReference type="STRING" id="225004.SAMN02745152_01040"/>
<organism evidence="2 3">
    <name type="scientific">Treponema berlinense</name>
    <dbReference type="NCBI Taxonomy" id="225004"/>
    <lineage>
        <taxon>Bacteria</taxon>
        <taxon>Pseudomonadati</taxon>
        <taxon>Spirochaetota</taxon>
        <taxon>Spirochaetia</taxon>
        <taxon>Spirochaetales</taxon>
        <taxon>Treponemataceae</taxon>
        <taxon>Treponema</taxon>
    </lineage>
</organism>
<reference evidence="2 3" key="1">
    <citation type="submission" date="2017-02" db="EMBL/GenBank/DDBJ databases">
        <authorList>
            <person name="Peterson S.W."/>
        </authorList>
    </citation>
    <scope>NUCLEOTIDE SEQUENCE [LARGE SCALE GENOMIC DNA]</scope>
    <source>
        <strain evidence="2 3">ATCC BAA-909</strain>
    </source>
</reference>
<keyword evidence="3" id="KW-1185">Reference proteome</keyword>
<gene>
    <name evidence="2" type="ORF">SAMN02745152_01040</name>
</gene>
<dbReference type="GeneID" id="303367292"/>